<dbReference type="EMBL" id="JBHTAJ010000018">
    <property type="protein sequence ID" value="MFC7180315.1"/>
    <property type="molecule type" value="Genomic_DNA"/>
</dbReference>
<accession>A0ABW2FV70</accession>
<evidence type="ECO:0000313" key="1">
    <source>
        <dbReference type="EMBL" id="MFC7180315.1"/>
    </source>
</evidence>
<organism evidence="1 2">
    <name type="scientific">Kitasatospora paranensis</name>
    <dbReference type="NCBI Taxonomy" id="258053"/>
    <lineage>
        <taxon>Bacteria</taxon>
        <taxon>Bacillati</taxon>
        <taxon>Actinomycetota</taxon>
        <taxon>Actinomycetes</taxon>
        <taxon>Kitasatosporales</taxon>
        <taxon>Streptomycetaceae</taxon>
        <taxon>Kitasatospora</taxon>
    </lineage>
</organism>
<reference evidence="2" key="1">
    <citation type="journal article" date="2019" name="Int. J. Syst. Evol. Microbiol.">
        <title>The Global Catalogue of Microorganisms (GCM) 10K type strain sequencing project: providing services to taxonomists for standard genome sequencing and annotation.</title>
        <authorList>
            <consortium name="The Broad Institute Genomics Platform"/>
            <consortium name="The Broad Institute Genome Sequencing Center for Infectious Disease"/>
            <person name="Wu L."/>
            <person name="Ma J."/>
        </authorList>
    </citation>
    <scope>NUCLEOTIDE SEQUENCE [LARGE SCALE GENOMIC DNA]</scope>
    <source>
        <strain evidence="2">CGMCC 1.12859</strain>
    </source>
</reference>
<dbReference type="RefSeq" id="WP_345705022.1">
    <property type="nucleotide sequence ID" value="NZ_BAABKV010000001.1"/>
</dbReference>
<name>A0ABW2FV70_9ACTN</name>
<keyword evidence="2" id="KW-1185">Reference proteome</keyword>
<sequence>MPPLPLPAAVAAVAVAFRGAAVHSDETGCGRCFGDATLRILRSPGAPLPPDDVARISGKDPTHWEDRPAVMRRILPRLVALLAEGTDDPDRLARGLAAAGWQQWPAPESRAVARFLDAWWAAALAEDTPPTPAADVLAACTIARASATPFLARWATDTSMTARAHLARSAPRWWEDFDLGHSPFDWWWGSDTARDAADAELREFLTVHAPRAGTARSGRPGGPPIVAS</sequence>
<protein>
    <submittedName>
        <fullName evidence="1">Uncharacterized protein</fullName>
    </submittedName>
</protein>
<evidence type="ECO:0000313" key="2">
    <source>
        <dbReference type="Proteomes" id="UP001596435"/>
    </source>
</evidence>
<comment type="caution">
    <text evidence="1">The sequence shown here is derived from an EMBL/GenBank/DDBJ whole genome shotgun (WGS) entry which is preliminary data.</text>
</comment>
<proteinExistence type="predicted"/>
<dbReference type="Proteomes" id="UP001596435">
    <property type="component" value="Unassembled WGS sequence"/>
</dbReference>
<gene>
    <name evidence="1" type="ORF">ACFQMG_12195</name>
</gene>